<evidence type="ECO:0000313" key="2">
    <source>
        <dbReference type="EMBL" id="KAL1622023.1"/>
    </source>
</evidence>
<sequence>MATSTKIHLTTNEKPAFFISPLRKDSAEKTSELLQENHEKYHTYIDDLGRHNHIVHHLLTLYAMGASPSEIQTAYDVNKTYQLPPVTLDPAIVQGLSDTAVFAKHLGNGSHYRNYLAHFSAEIDGKGVAAVLSEYLFARDDRAKDLLSRLFAGFAHPLIHLGCSLEFGQPAIVAEALAGAAVHEGWIAEFLLGAERVAEARKEAGEADGVTLLELFEEVGANKKLAGATTLEDGDDGMRDGVVGKAVKEMCEIAGKWVVKSKNELYKKTAEMMDASAFYTMTAQRPPHIQKLDFFYMHSITTSVYFADFLTNPDLLPSDRVRLLEWKVRWDLANYASRSAAPLLTSELTDYTPKNPGDSWDELLKRVRVFIDHDGGHPAKMIRALASGSEVCKSVDRTRFGLKTQDLWLKAAKMGMDSVAAGEPDWIRGAGFKQAWADVPLRKM</sequence>
<dbReference type="PANTHER" id="PTHR35870:SF1">
    <property type="entry name" value="PROTEIN, PUTATIVE (AFU_ORTHOLOGUE AFUA_5G03330)-RELATED"/>
    <property type="match status" value="1"/>
</dbReference>
<dbReference type="PANTHER" id="PTHR35870">
    <property type="entry name" value="PROTEIN, PUTATIVE (AFU_ORTHOLOGUE AFUA_5G03330)-RELATED"/>
    <property type="match status" value="1"/>
</dbReference>
<comment type="caution">
    <text evidence="2">The sequence shown here is derived from an EMBL/GenBank/DDBJ whole genome shotgun (WGS) entry which is preliminary data.</text>
</comment>
<dbReference type="Pfam" id="PF14027">
    <property type="entry name" value="Questin_oxidase"/>
    <property type="match status" value="1"/>
</dbReference>
<keyword evidence="1" id="KW-0560">Oxidoreductase</keyword>
<dbReference type="InterPro" id="IPR025337">
    <property type="entry name" value="Questin_oxidase-like"/>
</dbReference>
<keyword evidence="3" id="KW-1185">Reference proteome</keyword>
<dbReference type="Proteomes" id="UP001521116">
    <property type="component" value="Unassembled WGS sequence"/>
</dbReference>
<dbReference type="EMBL" id="JAJVDC020000141">
    <property type="protein sequence ID" value="KAL1622023.1"/>
    <property type="molecule type" value="Genomic_DNA"/>
</dbReference>
<protein>
    <recommendedName>
        <fullName evidence="4">Oxidoreductase AflY</fullName>
    </recommendedName>
</protein>
<evidence type="ECO:0000256" key="1">
    <source>
        <dbReference type="ARBA" id="ARBA00023002"/>
    </source>
</evidence>
<evidence type="ECO:0008006" key="4">
    <source>
        <dbReference type="Google" id="ProtNLM"/>
    </source>
</evidence>
<proteinExistence type="predicted"/>
<evidence type="ECO:0000313" key="3">
    <source>
        <dbReference type="Proteomes" id="UP001521116"/>
    </source>
</evidence>
<reference evidence="2 3" key="1">
    <citation type="submission" date="2024-02" db="EMBL/GenBank/DDBJ databases">
        <title>De novo assembly and annotation of 12 fungi associated with fruit tree decline syndrome in Ontario, Canada.</title>
        <authorList>
            <person name="Sulman M."/>
            <person name="Ellouze W."/>
            <person name="Ilyukhin E."/>
        </authorList>
    </citation>
    <scope>NUCLEOTIDE SEQUENCE [LARGE SCALE GENOMIC DNA]</scope>
    <source>
        <strain evidence="2 3">M1-105</strain>
    </source>
</reference>
<organism evidence="2 3">
    <name type="scientific">Neofusicoccum ribis</name>
    <dbReference type="NCBI Taxonomy" id="45134"/>
    <lineage>
        <taxon>Eukaryota</taxon>
        <taxon>Fungi</taxon>
        <taxon>Dikarya</taxon>
        <taxon>Ascomycota</taxon>
        <taxon>Pezizomycotina</taxon>
        <taxon>Dothideomycetes</taxon>
        <taxon>Dothideomycetes incertae sedis</taxon>
        <taxon>Botryosphaeriales</taxon>
        <taxon>Botryosphaeriaceae</taxon>
        <taxon>Neofusicoccum</taxon>
    </lineage>
</organism>
<name>A0ABR3SJ87_9PEZI</name>
<accession>A0ABR3SJ87</accession>
<gene>
    <name evidence="2" type="ORF">SLS56_008907</name>
</gene>